<feature type="non-terminal residue" evidence="2">
    <location>
        <position position="59"/>
    </location>
</feature>
<feature type="domain" description="Retrovirus-related Pol polyprotein from transposon TNT 1-94-like beta-barrel" evidence="1">
    <location>
        <begin position="19"/>
        <end position="58"/>
    </location>
</feature>
<accession>A0A212EKC4</accession>
<name>A0A212EKC4_DANPL</name>
<dbReference type="KEGG" id="dpl:KGM_210945A"/>
<dbReference type="Proteomes" id="UP000007151">
    <property type="component" value="Unassembled WGS sequence"/>
</dbReference>
<dbReference type="Pfam" id="PF22936">
    <property type="entry name" value="Pol_BBD"/>
    <property type="match status" value="1"/>
</dbReference>
<evidence type="ECO:0000259" key="1">
    <source>
        <dbReference type="Pfam" id="PF22936"/>
    </source>
</evidence>
<proteinExistence type="predicted"/>
<dbReference type="EMBL" id="AGBW02014277">
    <property type="protein sequence ID" value="OWR41937.1"/>
    <property type="molecule type" value="Genomic_DNA"/>
</dbReference>
<gene>
    <name evidence="2" type="ORF">KGM_210945A</name>
</gene>
<reference evidence="2 3" key="1">
    <citation type="journal article" date="2011" name="Cell">
        <title>The monarch butterfly genome yields insights into long-distance migration.</title>
        <authorList>
            <person name="Zhan S."/>
            <person name="Merlin C."/>
            <person name="Boore J.L."/>
            <person name="Reppert S.M."/>
        </authorList>
    </citation>
    <scope>NUCLEOTIDE SEQUENCE [LARGE SCALE GENOMIC DNA]</scope>
    <source>
        <strain evidence="2">F-2</strain>
    </source>
</reference>
<organism evidence="2 3">
    <name type="scientific">Danaus plexippus plexippus</name>
    <dbReference type="NCBI Taxonomy" id="278856"/>
    <lineage>
        <taxon>Eukaryota</taxon>
        <taxon>Metazoa</taxon>
        <taxon>Ecdysozoa</taxon>
        <taxon>Arthropoda</taxon>
        <taxon>Hexapoda</taxon>
        <taxon>Insecta</taxon>
        <taxon>Pterygota</taxon>
        <taxon>Neoptera</taxon>
        <taxon>Endopterygota</taxon>
        <taxon>Lepidoptera</taxon>
        <taxon>Glossata</taxon>
        <taxon>Ditrysia</taxon>
        <taxon>Papilionoidea</taxon>
        <taxon>Nymphalidae</taxon>
        <taxon>Danainae</taxon>
        <taxon>Danaini</taxon>
        <taxon>Danaina</taxon>
        <taxon>Danaus</taxon>
        <taxon>Danaus</taxon>
    </lineage>
</organism>
<dbReference type="InterPro" id="IPR054722">
    <property type="entry name" value="PolX-like_BBD"/>
</dbReference>
<sequence length="59" mass="6516">MLLSTTEDVLLGEQINPIWCIDSGCTGHMCNEKQMIEDFTQLNSELNLANSGRTQITGT</sequence>
<comment type="caution">
    <text evidence="2">The sequence shown here is derived from an EMBL/GenBank/DDBJ whole genome shotgun (WGS) entry which is preliminary data.</text>
</comment>
<evidence type="ECO:0000313" key="2">
    <source>
        <dbReference type="EMBL" id="OWR41937.1"/>
    </source>
</evidence>
<dbReference type="AlphaFoldDB" id="A0A212EKC4"/>
<keyword evidence="3" id="KW-1185">Reference proteome</keyword>
<evidence type="ECO:0000313" key="3">
    <source>
        <dbReference type="Proteomes" id="UP000007151"/>
    </source>
</evidence>
<dbReference type="InParanoid" id="A0A212EKC4"/>
<protein>
    <recommendedName>
        <fullName evidence="1">Retrovirus-related Pol polyprotein from transposon TNT 1-94-like beta-barrel domain-containing protein</fullName>
    </recommendedName>
</protein>